<evidence type="ECO:0000313" key="3">
    <source>
        <dbReference type="Proteomes" id="UP000037043"/>
    </source>
</evidence>
<name>A0A0L6Z8B5_9CLOT</name>
<gene>
    <name evidence="2" type="ORF">CLHOM_23130</name>
</gene>
<keyword evidence="1" id="KW-0812">Transmembrane</keyword>
<keyword evidence="1" id="KW-1133">Transmembrane helix</keyword>
<keyword evidence="1" id="KW-0472">Membrane</keyword>
<evidence type="ECO:0000313" key="2">
    <source>
        <dbReference type="EMBL" id="KOA19207.1"/>
    </source>
</evidence>
<protein>
    <submittedName>
        <fullName evidence="2">Uncharacterized protein</fullName>
    </submittedName>
</protein>
<feature type="transmembrane region" description="Helical" evidence="1">
    <location>
        <begin position="96"/>
        <end position="111"/>
    </location>
</feature>
<evidence type="ECO:0000256" key="1">
    <source>
        <dbReference type="SAM" id="Phobius"/>
    </source>
</evidence>
<dbReference type="PATRIC" id="fig|1121318.3.peg.2326"/>
<dbReference type="EMBL" id="LHUR01000027">
    <property type="protein sequence ID" value="KOA19207.1"/>
    <property type="molecule type" value="Genomic_DNA"/>
</dbReference>
<dbReference type="AlphaFoldDB" id="A0A0L6Z8B5"/>
<feature type="transmembrane region" description="Helical" evidence="1">
    <location>
        <begin position="67"/>
        <end position="84"/>
    </location>
</feature>
<keyword evidence="3" id="KW-1185">Reference proteome</keyword>
<dbReference type="STRING" id="36844.SAMN04488501_10670"/>
<proteinExistence type="predicted"/>
<feature type="transmembrane region" description="Helical" evidence="1">
    <location>
        <begin position="21"/>
        <end position="40"/>
    </location>
</feature>
<accession>A0A0L6Z8B5</accession>
<dbReference type="Proteomes" id="UP000037043">
    <property type="component" value="Unassembled WGS sequence"/>
</dbReference>
<sequence length="116" mass="14182">MLQYILKGNSNMHERVHIKKLICITIVSFILLTLMSIRWIPFNFPTASWYMVLYWQVREQLFSTHKYFYVFLFISFILGLLFSIRLKGIWGKIQKMAFYFIVFIWIWIMYFENSVG</sequence>
<comment type="caution">
    <text evidence="2">The sequence shown here is derived from an EMBL/GenBank/DDBJ whole genome shotgun (WGS) entry which is preliminary data.</text>
</comment>
<reference evidence="3" key="1">
    <citation type="submission" date="2015-08" db="EMBL/GenBank/DDBJ databases">
        <title>Genome sequence of the strict anaerobe Clostridium homopropionicum LuHBu1 (DSM 5847T).</title>
        <authorList>
            <person name="Poehlein A."/>
            <person name="Beck M."/>
            <person name="Schiel-Bengelsdorf B."/>
            <person name="Bengelsdorf F.R."/>
            <person name="Daniel R."/>
            <person name="Duerre P."/>
        </authorList>
    </citation>
    <scope>NUCLEOTIDE SEQUENCE [LARGE SCALE GENOMIC DNA]</scope>
    <source>
        <strain evidence="3">DSM 5847</strain>
    </source>
</reference>
<organism evidence="2 3">
    <name type="scientific">Clostridium homopropionicum DSM 5847</name>
    <dbReference type="NCBI Taxonomy" id="1121318"/>
    <lineage>
        <taxon>Bacteria</taxon>
        <taxon>Bacillati</taxon>
        <taxon>Bacillota</taxon>
        <taxon>Clostridia</taxon>
        <taxon>Eubacteriales</taxon>
        <taxon>Clostridiaceae</taxon>
        <taxon>Clostridium</taxon>
    </lineage>
</organism>